<evidence type="ECO:0000256" key="3">
    <source>
        <dbReference type="ARBA" id="ARBA00022737"/>
    </source>
</evidence>
<feature type="region of interest" description="Disordered" evidence="5">
    <location>
        <begin position="1119"/>
        <end position="1154"/>
    </location>
</feature>
<evidence type="ECO:0000256" key="4">
    <source>
        <dbReference type="PROSITE-ProRule" id="PRU00221"/>
    </source>
</evidence>
<keyword evidence="2 4" id="KW-0853">WD repeat</keyword>
<evidence type="ECO:0000256" key="5">
    <source>
        <dbReference type="SAM" id="MobiDB-lite"/>
    </source>
</evidence>
<comment type="caution">
    <text evidence="6">The sequence shown here is derived from an EMBL/GenBank/DDBJ whole genome shotgun (WGS) entry which is preliminary data.</text>
</comment>
<dbReference type="SMART" id="SM00320">
    <property type="entry name" value="WD40"/>
    <property type="match status" value="7"/>
</dbReference>
<proteinExistence type="inferred from homology"/>
<dbReference type="Gene3D" id="2.130.10.10">
    <property type="entry name" value="YVTN repeat-like/Quinoprotein amine dehydrogenase"/>
    <property type="match status" value="2"/>
</dbReference>
<dbReference type="GO" id="GO:0000724">
    <property type="term" value="P:double-strand break repair via homologous recombination"/>
    <property type="evidence" value="ECO:0007669"/>
    <property type="project" value="TreeGrafter"/>
</dbReference>
<feature type="repeat" description="WD" evidence="4">
    <location>
        <begin position="195"/>
        <end position="227"/>
    </location>
</feature>
<feature type="region of interest" description="Disordered" evidence="5">
    <location>
        <begin position="465"/>
        <end position="533"/>
    </location>
</feature>
<dbReference type="PROSITE" id="PS00678">
    <property type="entry name" value="WD_REPEATS_1"/>
    <property type="match status" value="1"/>
</dbReference>
<organism evidence="6 7">
    <name type="scientific">Candolleomyces aberdarensis</name>
    <dbReference type="NCBI Taxonomy" id="2316362"/>
    <lineage>
        <taxon>Eukaryota</taxon>
        <taxon>Fungi</taxon>
        <taxon>Dikarya</taxon>
        <taxon>Basidiomycota</taxon>
        <taxon>Agaricomycotina</taxon>
        <taxon>Agaricomycetes</taxon>
        <taxon>Agaricomycetidae</taxon>
        <taxon>Agaricales</taxon>
        <taxon>Agaricineae</taxon>
        <taxon>Psathyrellaceae</taxon>
        <taxon>Candolleomyces</taxon>
    </lineage>
</organism>
<dbReference type="AlphaFoldDB" id="A0A4Q2DIV0"/>
<keyword evidence="7" id="KW-1185">Reference proteome</keyword>
<dbReference type="PRINTS" id="PR00320">
    <property type="entry name" value="GPROTEINBRPT"/>
</dbReference>
<dbReference type="EMBL" id="SDEE01000181">
    <property type="protein sequence ID" value="RXW19823.1"/>
    <property type="molecule type" value="Genomic_DNA"/>
</dbReference>
<sequence>MAQPRRRVSYIIPPAAGNVSRLRLPPHGTQRLGAVGPLLLPYEAHPTPHVEKTPPWARHPRHRLGISSLVLDSSTNLAGRNSPGGILYSGGRDGLIIAWDLNVPMKKRKQNRPPQGPRVNGQWEVLTGWADDTIEEEGEEDERLGPDGDVLGEVTSALKRQRSVSAAGEVPFEQQWEVEMASFKPGSHSEFRQCAQAHSDWINDIVLCNHNQTVLSASSDGTIKSWNPHAAIASDPAIIGTHADYVRCLSLCREQSWVASGSFDRTIKLWDISRASSNEPLVTLNPADASAAKSSVYAIASDPFGRTIASGSPERVVRLWDPRSAKRTGKLVGHTDNIRAILISEDSKYLLTGSADASIKLWSLASQRCLHTFTHHTESVWSLYSSHPNLETFYSGDRCGLVCRVDVEGCGDLSEGECVLLCNESGESSRPAIEGVNRISVLDDSLLWTASGTSTIKRWRIPARRMSRPPTAPPLDADGDRFPIHSHSPPPLKRRLPMHSEEVGSRPSSGHGQAHRMPSMPSIRSVASETRDRGASFENTLHGIPYDSLVKLLSPNDPFAPFSPNRNRDPEVATLYSAASIRSVQRGISRIPAGQGSFQNSHGSPLLSPRTEETVLGTSVARANYEERELASDATSYCLEPDDMLVGEDGLVRSIILNDRIHALTVDTAGEVAVWDIVRGICLGRYVPEDVAAASHSGSVDAGSGETERSPREALEAVRERIEGEAAISTWCTADTKAGVLAIHLNERSFDAEVYADEVGFSHDKYINDETKLNVGKWVLRNLFIGFIREEMNLKKLQDSQSSKDGSLPPSVARTEHRTSVINSPKMIPAIPPVITNFPRSSPLLTPLIPLIPVKELLPPIVQSPTSSPIESAPSTSPHTRSRSGTIDGSMMRTPSTGPGKEPDYFSLRNRQQSLPGAGSDENPSTAGPGTPKPDQVPPTPSTPSGLMGRLKSFGKMTRRPVSDASPTLGASVPTADTLAISEGVVAEIAKTPMQVLLSGPLAPPSNVDAPPHAFPAQTAVLISEEATPAYRTIYRGHVATTHYDVSALEDAMPLWLAEYLLLNKTPPAAPPAKVSFILLPWNKDPDVELLPELLNTAQSKLTASRYLRMSKILQHDKLEKMNGAESKAASARSSLDSRDHHHEQQPKSRPRAEDAYEILCHEALLPLDMTLAAVRQPS</sequence>
<evidence type="ECO:0000313" key="6">
    <source>
        <dbReference type="EMBL" id="RXW19823.1"/>
    </source>
</evidence>
<gene>
    <name evidence="6" type="ORF">EST38_g6037</name>
</gene>
<feature type="compositionally biased region" description="Pro residues" evidence="5">
    <location>
        <begin position="931"/>
        <end position="942"/>
    </location>
</feature>
<dbReference type="GO" id="GO:0043130">
    <property type="term" value="F:ubiquitin binding"/>
    <property type="evidence" value="ECO:0007669"/>
    <property type="project" value="TreeGrafter"/>
</dbReference>
<protein>
    <submittedName>
        <fullName evidence="6">Uncharacterized protein</fullName>
    </submittedName>
</protein>
<evidence type="ECO:0000256" key="2">
    <source>
        <dbReference type="ARBA" id="ARBA00022574"/>
    </source>
</evidence>
<dbReference type="PANTHER" id="PTHR19862:SF14">
    <property type="entry name" value="WD REPEAT-CONTAINING PROTEIN 48"/>
    <property type="match status" value="1"/>
</dbReference>
<dbReference type="InterPro" id="IPR036322">
    <property type="entry name" value="WD40_repeat_dom_sf"/>
</dbReference>
<dbReference type="CDD" id="cd00200">
    <property type="entry name" value="WD40"/>
    <property type="match status" value="1"/>
</dbReference>
<dbReference type="STRING" id="2316362.A0A4Q2DIV0"/>
<dbReference type="Proteomes" id="UP000290288">
    <property type="component" value="Unassembled WGS sequence"/>
</dbReference>
<dbReference type="PROSITE" id="PS50082">
    <property type="entry name" value="WD_REPEATS_2"/>
    <property type="match status" value="4"/>
</dbReference>
<dbReference type="PROSITE" id="PS50294">
    <property type="entry name" value="WD_REPEATS_REGION"/>
    <property type="match status" value="3"/>
</dbReference>
<dbReference type="InterPro" id="IPR051246">
    <property type="entry name" value="WDR48"/>
</dbReference>
<dbReference type="InterPro" id="IPR001680">
    <property type="entry name" value="WD40_rpt"/>
</dbReference>
<dbReference type="OrthoDB" id="2421129at2759"/>
<evidence type="ECO:0000313" key="7">
    <source>
        <dbReference type="Proteomes" id="UP000290288"/>
    </source>
</evidence>
<feature type="compositionally biased region" description="Polar residues" evidence="5">
    <location>
        <begin position="863"/>
        <end position="897"/>
    </location>
</feature>
<dbReference type="PANTHER" id="PTHR19862">
    <property type="entry name" value="WD REPEAT-CONTAINING PROTEIN 48"/>
    <property type="match status" value="1"/>
</dbReference>
<keyword evidence="3" id="KW-0677">Repeat</keyword>
<reference evidence="6 7" key="1">
    <citation type="submission" date="2019-01" db="EMBL/GenBank/DDBJ databases">
        <title>Draft genome sequence of Psathyrella aberdarensis IHI B618.</title>
        <authorList>
            <person name="Buettner E."/>
            <person name="Kellner H."/>
        </authorList>
    </citation>
    <scope>NUCLEOTIDE SEQUENCE [LARGE SCALE GENOMIC DNA]</scope>
    <source>
        <strain evidence="6 7">IHI B618</strain>
    </source>
</reference>
<feature type="region of interest" description="Disordered" evidence="5">
    <location>
        <begin position="863"/>
        <end position="951"/>
    </location>
</feature>
<feature type="compositionally biased region" description="Basic and acidic residues" evidence="5">
    <location>
        <begin position="1136"/>
        <end position="1154"/>
    </location>
</feature>
<dbReference type="Pfam" id="PF11816">
    <property type="entry name" value="DUF3337"/>
    <property type="match status" value="1"/>
</dbReference>
<evidence type="ECO:0000256" key="1">
    <source>
        <dbReference type="ARBA" id="ARBA00006917"/>
    </source>
</evidence>
<feature type="repeat" description="WD" evidence="4">
    <location>
        <begin position="239"/>
        <end position="280"/>
    </location>
</feature>
<feature type="repeat" description="WD" evidence="4">
    <location>
        <begin position="289"/>
        <end position="330"/>
    </location>
</feature>
<dbReference type="InterPro" id="IPR021772">
    <property type="entry name" value="WDR48/Bun107"/>
</dbReference>
<dbReference type="SUPFAM" id="SSF50978">
    <property type="entry name" value="WD40 repeat-like"/>
    <property type="match status" value="1"/>
</dbReference>
<dbReference type="InterPro" id="IPR020472">
    <property type="entry name" value="WD40_PAC1"/>
</dbReference>
<dbReference type="Pfam" id="PF00400">
    <property type="entry name" value="WD40"/>
    <property type="match status" value="5"/>
</dbReference>
<dbReference type="InterPro" id="IPR015943">
    <property type="entry name" value="WD40/YVTN_repeat-like_dom_sf"/>
</dbReference>
<feature type="repeat" description="WD" evidence="4">
    <location>
        <begin position="331"/>
        <end position="372"/>
    </location>
</feature>
<dbReference type="InterPro" id="IPR019775">
    <property type="entry name" value="WD40_repeat_CS"/>
</dbReference>
<comment type="similarity">
    <text evidence="1">Belongs to the WD repeat WDR48 family.</text>
</comment>
<name>A0A4Q2DIV0_9AGAR</name>
<feature type="region of interest" description="Disordered" evidence="5">
    <location>
        <begin position="796"/>
        <end position="820"/>
    </location>
</feature>
<accession>A0A4Q2DIV0</accession>